<feature type="active site" description="Proton donor/acceptor" evidence="2">
    <location>
        <position position="83"/>
    </location>
</feature>
<dbReference type="GO" id="GO:0005829">
    <property type="term" value="C:cytosol"/>
    <property type="evidence" value="ECO:0007669"/>
    <property type="project" value="TreeGrafter"/>
</dbReference>
<sequence length="223" mass="25501">MDIYIVRHGQTLFNYLERVQGWSDSPLTALGIQQGKEVGEHLSLVKFDSIYSSDLKRAVDTAKYIEEKQKSDLEIKETELLREAYYGGFEGGSEEGPWTPVFENYDYAVEAIQENFSESLNKILKEQSNKDIRDIIAGSDDMNLAENYEQYSSRINRFLDTLLGEDYNKVLIVCHGGTSQLLLEILLEESENISEPENCSTSIVEVRNNTIELVKFNDISYLK</sequence>
<dbReference type="Proteomes" id="UP000184128">
    <property type="component" value="Unassembled WGS sequence"/>
</dbReference>
<dbReference type="RefSeq" id="WP_073296524.1">
    <property type="nucleotide sequence ID" value="NZ_FQUF01000008.1"/>
</dbReference>
<organism evidence="4 5">
    <name type="scientific">Atopostipes suicloacalis DSM 15692</name>
    <dbReference type="NCBI Taxonomy" id="1121025"/>
    <lineage>
        <taxon>Bacteria</taxon>
        <taxon>Bacillati</taxon>
        <taxon>Bacillota</taxon>
        <taxon>Bacilli</taxon>
        <taxon>Lactobacillales</taxon>
        <taxon>Carnobacteriaceae</taxon>
        <taxon>Atopostipes</taxon>
    </lineage>
</organism>
<name>A0A1M4UKD9_9LACT</name>
<dbReference type="InterPro" id="IPR013078">
    <property type="entry name" value="His_Pase_superF_clade-1"/>
</dbReference>
<dbReference type="OrthoDB" id="4131070at2"/>
<dbReference type="InterPro" id="IPR051695">
    <property type="entry name" value="Phosphoglycerate_Mutase"/>
</dbReference>
<dbReference type="SMART" id="SM00855">
    <property type="entry name" value="PGAM"/>
    <property type="match status" value="1"/>
</dbReference>
<dbReference type="GO" id="GO:0004331">
    <property type="term" value="F:fructose-2,6-bisphosphate 2-phosphatase activity"/>
    <property type="evidence" value="ECO:0007669"/>
    <property type="project" value="TreeGrafter"/>
</dbReference>
<feature type="active site" description="Tele-phosphohistidine intermediate" evidence="2">
    <location>
        <position position="8"/>
    </location>
</feature>
<dbReference type="GO" id="GO:0043456">
    <property type="term" value="P:regulation of pentose-phosphate shunt"/>
    <property type="evidence" value="ECO:0007669"/>
    <property type="project" value="TreeGrafter"/>
</dbReference>
<gene>
    <name evidence="4" type="ORF">SAMN02745249_00710</name>
</gene>
<protein>
    <submittedName>
        <fullName evidence="4">Probable phosphoglycerate mutase</fullName>
    </submittedName>
</protein>
<keyword evidence="1" id="KW-0378">Hydrolase</keyword>
<evidence type="ECO:0000256" key="1">
    <source>
        <dbReference type="ARBA" id="ARBA00022801"/>
    </source>
</evidence>
<dbReference type="Gene3D" id="3.40.50.1240">
    <property type="entry name" value="Phosphoglycerate mutase-like"/>
    <property type="match status" value="1"/>
</dbReference>
<evidence type="ECO:0000256" key="3">
    <source>
        <dbReference type="PIRSR" id="PIRSR613078-2"/>
    </source>
</evidence>
<feature type="binding site" evidence="3">
    <location>
        <begin position="83"/>
        <end position="86"/>
    </location>
    <ligand>
        <name>substrate</name>
    </ligand>
</feature>
<dbReference type="PANTHER" id="PTHR46517">
    <property type="entry name" value="FRUCTOSE-2,6-BISPHOSPHATASE TIGAR"/>
    <property type="match status" value="1"/>
</dbReference>
<dbReference type="STRING" id="1121025.SAMN02745249_00710"/>
<evidence type="ECO:0000313" key="4">
    <source>
        <dbReference type="EMBL" id="SHE57040.1"/>
    </source>
</evidence>
<dbReference type="PROSITE" id="PS00175">
    <property type="entry name" value="PG_MUTASE"/>
    <property type="match status" value="1"/>
</dbReference>
<feature type="binding site" evidence="3">
    <location>
        <position position="57"/>
    </location>
    <ligand>
        <name>substrate</name>
    </ligand>
</feature>
<dbReference type="InterPro" id="IPR001345">
    <property type="entry name" value="PG/BPGM_mutase_AS"/>
</dbReference>
<reference evidence="4 5" key="1">
    <citation type="submission" date="2016-11" db="EMBL/GenBank/DDBJ databases">
        <authorList>
            <person name="Jaros S."/>
            <person name="Januszkiewicz K."/>
            <person name="Wedrychowicz H."/>
        </authorList>
    </citation>
    <scope>NUCLEOTIDE SEQUENCE [LARGE SCALE GENOMIC DNA]</scope>
    <source>
        <strain evidence="4 5">DSM 15692</strain>
    </source>
</reference>
<evidence type="ECO:0000313" key="5">
    <source>
        <dbReference type="Proteomes" id="UP000184128"/>
    </source>
</evidence>
<proteinExistence type="predicted"/>
<dbReference type="SUPFAM" id="SSF53254">
    <property type="entry name" value="Phosphoglycerate mutase-like"/>
    <property type="match status" value="1"/>
</dbReference>
<dbReference type="GO" id="GO:0045820">
    <property type="term" value="P:negative regulation of glycolytic process"/>
    <property type="evidence" value="ECO:0007669"/>
    <property type="project" value="TreeGrafter"/>
</dbReference>
<dbReference type="Pfam" id="PF00300">
    <property type="entry name" value="His_Phos_1"/>
    <property type="match status" value="2"/>
</dbReference>
<dbReference type="AlphaFoldDB" id="A0A1M4UKD9"/>
<dbReference type="CDD" id="cd07067">
    <property type="entry name" value="HP_PGM_like"/>
    <property type="match status" value="1"/>
</dbReference>
<accession>A0A1M4UKD9</accession>
<dbReference type="PANTHER" id="PTHR46517:SF1">
    <property type="entry name" value="FRUCTOSE-2,6-BISPHOSPHATASE TIGAR"/>
    <property type="match status" value="1"/>
</dbReference>
<evidence type="ECO:0000256" key="2">
    <source>
        <dbReference type="PIRSR" id="PIRSR613078-1"/>
    </source>
</evidence>
<keyword evidence="5" id="KW-1185">Reference proteome</keyword>
<feature type="binding site" evidence="3">
    <location>
        <begin position="7"/>
        <end position="14"/>
    </location>
    <ligand>
        <name>substrate</name>
    </ligand>
</feature>
<dbReference type="EMBL" id="FQUF01000008">
    <property type="protein sequence ID" value="SHE57040.1"/>
    <property type="molecule type" value="Genomic_DNA"/>
</dbReference>
<dbReference type="InterPro" id="IPR029033">
    <property type="entry name" value="His_PPase_superfam"/>
</dbReference>